<dbReference type="PRINTS" id="PR00081">
    <property type="entry name" value="GDHRDH"/>
</dbReference>
<dbReference type="InterPro" id="IPR036291">
    <property type="entry name" value="NAD(P)-bd_dom_sf"/>
</dbReference>
<dbReference type="Gene3D" id="3.40.50.720">
    <property type="entry name" value="NAD(P)-binding Rossmann-like Domain"/>
    <property type="match status" value="1"/>
</dbReference>
<dbReference type="Pfam" id="PF00106">
    <property type="entry name" value="adh_short"/>
    <property type="match status" value="1"/>
</dbReference>
<evidence type="ECO:0000313" key="5">
    <source>
        <dbReference type="Proteomes" id="UP000616885"/>
    </source>
</evidence>
<dbReference type="InterPro" id="IPR002347">
    <property type="entry name" value="SDR_fam"/>
</dbReference>
<dbReference type="EMBL" id="JADCTT010000004">
    <property type="protein sequence ID" value="KAF9753070.1"/>
    <property type="molecule type" value="Genomic_DNA"/>
</dbReference>
<comment type="similarity">
    <text evidence="1">Belongs to the short-chain dehydrogenases/reductases (SDR) family.</text>
</comment>
<gene>
    <name evidence="4" type="ORF">IM811_011828</name>
</gene>
<proteinExistence type="inferred from homology"/>
<dbReference type="AlphaFoldDB" id="A0A8H7NC45"/>
<keyword evidence="2" id="KW-0560">Oxidoreductase</keyword>
<evidence type="ECO:0000256" key="2">
    <source>
        <dbReference type="ARBA" id="ARBA00023002"/>
    </source>
</evidence>
<accession>A0A8H7NC45</accession>
<sequence>MDYSDPNAFTLPFQLTKTIRRDVYPLLEPTQPELSAKGKTVLITGVSGGIGKAIAESWAIAGASGLVLTGRKGDVLEHVASRVRSLAPPGTKILARTADITSEASVTELWAAAKEAVGKVDVLINSAGSLNGGPSAALRSRASSLTSRSTCWAPTWSRTTSSPRPRVLAPS</sequence>
<dbReference type="CDD" id="cd05233">
    <property type="entry name" value="SDR_c"/>
    <property type="match status" value="1"/>
</dbReference>
<dbReference type="GO" id="GO:0016491">
    <property type="term" value="F:oxidoreductase activity"/>
    <property type="evidence" value="ECO:0007669"/>
    <property type="project" value="UniProtKB-KW"/>
</dbReference>
<dbReference type="SUPFAM" id="SSF51735">
    <property type="entry name" value="NAD(P)-binding Rossmann-fold domains"/>
    <property type="match status" value="1"/>
</dbReference>
<evidence type="ECO:0008006" key="6">
    <source>
        <dbReference type="Google" id="ProtNLM"/>
    </source>
</evidence>
<dbReference type="PANTHER" id="PTHR42901:SF1">
    <property type="entry name" value="ALCOHOL DEHYDROGENASE"/>
    <property type="match status" value="1"/>
</dbReference>
<evidence type="ECO:0000256" key="1">
    <source>
        <dbReference type="ARBA" id="ARBA00006484"/>
    </source>
</evidence>
<protein>
    <recommendedName>
        <fullName evidence="6">Ketoreductase (KR) domain-containing protein</fullName>
    </recommendedName>
</protein>
<reference evidence="4" key="1">
    <citation type="submission" date="2020-10" db="EMBL/GenBank/DDBJ databases">
        <title>High-Quality Genome Resource of Clonostachys rosea strain S41 by Oxford Nanopore Long-Read Sequencing.</title>
        <authorList>
            <person name="Wang H."/>
        </authorList>
    </citation>
    <scope>NUCLEOTIDE SEQUENCE</scope>
    <source>
        <strain evidence="4">S41</strain>
    </source>
</reference>
<feature type="region of interest" description="Disordered" evidence="3">
    <location>
        <begin position="145"/>
        <end position="171"/>
    </location>
</feature>
<dbReference type="Proteomes" id="UP000616885">
    <property type="component" value="Unassembled WGS sequence"/>
</dbReference>
<evidence type="ECO:0000313" key="4">
    <source>
        <dbReference type="EMBL" id="KAF9753070.1"/>
    </source>
</evidence>
<dbReference type="PANTHER" id="PTHR42901">
    <property type="entry name" value="ALCOHOL DEHYDROGENASE"/>
    <property type="match status" value="1"/>
</dbReference>
<comment type="caution">
    <text evidence="4">The sequence shown here is derived from an EMBL/GenBank/DDBJ whole genome shotgun (WGS) entry which is preliminary data.</text>
</comment>
<evidence type="ECO:0000256" key="3">
    <source>
        <dbReference type="SAM" id="MobiDB-lite"/>
    </source>
</evidence>
<name>A0A8H7NC45_BIOOC</name>
<organism evidence="4 5">
    <name type="scientific">Bionectria ochroleuca</name>
    <name type="common">Gliocladium roseum</name>
    <dbReference type="NCBI Taxonomy" id="29856"/>
    <lineage>
        <taxon>Eukaryota</taxon>
        <taxon>Fungi</taxon>
        <taxon>Dikarya</taxon>
        <taxon>Ascomycota</taxon>
        <taxon>Pezizomycotina</taxon>
        <taxon>Sordariomycetes</taxon>
        <taxon>Hypocreomycetidae</taxon>
        <taxon>Hypocreales</taxon>
        <taxon>Bionectriaceae</taxon>
        <taxon>Clonostachys</taxon>
    </lineage>
</organism>